<name>A0A1W6ZTW6_9HYPH</name>
<reference evidence="1 2" key="1">
    <citation type="submission" date="2017-05" db="EMBL/GenBank/DDBJ databases">
        <title>Full genome sequence of Pseudorhodoplanes sinuspersici.</title>
        <authorList>
            <person name="Dastgheib S.M.M."/>
            <person name="Shavandi M."/>
            <person name="Tirandaz H."/>
        </authorList>
    </citation>
    <scope>NUCLEOTIDE SEQUENCE [LARGE SCALE GENOMIC DNA]</scope>
    <source>
        <strain evidence="1 2">RIPI110</strain>
    </source>
</reference>
<protein>
    <submittedName>
        <fullName evidence="1">Uncharacterized protein</fullName>
    </submittedName>
</protein>
<organism evidence="1 2">
    <name type="scientific">Pseudorhodoplanes sinuspersici</name>
    <dbReference type="NCBI Taxonomy" id="1235591"/>
    <lineage>
        <taxon>Bacteria</taxon>
        <taxon>Pseudomonadati</taxon>
        <taxon>Pseudomonadota</taxon>
        <taxon>Alphaproteobacteria</taxon>
        <taxon>Hyphomicrobiales</taxon>
        <taxon>Pseudorhodoplanes</taxon>
    </lineage>
</organism>
<gene>
    <name evidence="1" type="ORF">CAK95_18390</name>
</gene>
<keyword evidence="2" id="KW-1185">Reference proteome</keyword>
<evidence type="ECO:0000313" key="1">
    <source>
        <dbReference type="EMBL" id="ARQ00837.1"/>
    </source>
</evidence>
<proteinExistence type="predicted"/>
<accession>A0A1W6ZTW6</accession>
<dbReference type="AlphaFoldDB" id="A0A1W6ZTW6"/>
<sequence length="62" mass="6880">MFGWLIRLIMIPAGIIAGWLVAKDAPNFGIVQLSVALLLLVFIVAVIAFSSRFDEKRPNNRP</sequence>
<dbReference type="KEGG" id="psin:CAK95_18390"/>
<dbReference type="RefSeq" id="WP_086089232.1">
    <property type="nucleotide sequence ID" value="NZ_CP021112.1"/>
</dbReference>
<dbReference type="EMBL" id="CP021112">
    <property type="protein sequence ID" value="ARQ00837.1"/>
    <property type="molecule type" value="Genomic_DNA"/>
</dbReference>
<evidence type="ECO:0000313" key="2">
    <source>
        <dbReference type="Proteomes" id="UP000194137"/>
    </source>
</evidence>
<dbReference type="Proteomes" id="UP000194137">
    <property type="component" value="Chromosome"/>
</dbReference>